<evidence type="ECO:0000313" key="8">
    <source>
        <dbReference type="Proteomes" id="UP001156102"/>
    </source>
</evidence>
<dbReference type="InterPro" id="IPR039422">
    <property type="entry name" value="MarR/SlyA-like"/>
</dbReference>
<protein>
    <submittedName>
        <fullName evidence="7">MarR family transcriptional regulator</fullName>
    </submittedName>
</protein>
<dbReference type="PRINTS" id="PR00598">
    <property type="entry name" value="HTHMARR"/>
</dbReference>
<evidence type="ECO:0000256" key="3">
    <source>
        <dbReference type="ARBA" id="ARBA00023015"/>
    </source>
</evidence>
<evidence type="ECO:0000256" key="2">
    <source>
        <dbReference type="ARBA" id="ARBA00022490"/>
    </source>
</evidence>
<evidence type="ECO:0000256" key="1">
    <source>
        <dbReference type="ARBA" id="ARBA00004496"/>
    </source>
</evidence>
<evidence type="ECO:0000256" key="4">
    <source>
        <dbReference type="ARBA" id="ARBA00023125"/>
    </source>
</evidence>
<keyword evidence="3" id="KW-0805">Transcription regulation</keyword>
<dbReference type="EMBL" id="JANCLT010000007">
    <property type="protein sequence ID" value="MCP8969618.1"/>
    <property type="molecule type" value="Genomic_DNA"/>
</dbReference>
<dbReference type="GO" id="GO:0003677">
    <property type="term" value="F:DNA binding"/>
    <property type="evidence" value="ECO:0007669"/>
    <property type="project" value="UniProtKB-KW"/>
</dbReference>
<dbReference type="GO" id="GO:0003700">
    <property type="term" value="F:DNA-binding transcription factor activity"/>
    <property type="evidence" value="ECO:0007669"/>
    <property type="project" value="InterPro"/>
</dbReference>
<keyword evidence="5" id="KW-0804">Transcription</keyword>
<dbReference type="Proteomes" id="UP001156102">
    <property type="component" value="Unassembled WGS sequence"/>
</dbReference>
<dbReference type="AlphaFoldDB" id="A0AA41X9G9"/>
<evidence type="ECO:0000256" key="5">
    <source>
        <dbReference type="ARBA" id="ARBA00023163"/>
    </source>
</evidence>
<dbReference type="FunFam" id="1.10.10.10:FF:000163">
    <property type="entry name" value="MarR family transcriptional regulator"/>
    <property type="match status" value="1"/>
</dbReference>
<comment type="caution">
    <text evidence="7">The sequence shown here is derived from an EMBL/GenBank/DDBJ whole genome shotgun (WGS) entry which is preliminary data.</text>
</comment>
<dbReference type="SUPFAM" id="SSF46785">
    <property type="entry name" value="Winged helix' DNA-binding domain"/>
    <property type="match status" value="1"/>
</dbReference>
<dbReference type="InterPro" id="IPR036388">
    <property type="entry name" value="WH-like_DNA-bd_sf"/>
</dbReference>
<gene>
    <name evidence="7" type="ORF">NK662_13880</name>
</gene>
<dbReference type="SMART" id="SM00347">
    <property type="entry name" value="HTH_MARR"/>
    <property type="match status" value="1"/>
</dbReference>
<dbReference type="Gene3D" id="1.10.10.10">
    <property type="entry name" value="Winged helix-like DNA-binding domain superfamily/Winged helix DNA-binding domain"/>
    <property type="match status" value="1"/>
</dbReference>
<dbReference type="InterPro" id="IPR036390">
    <property type="entry name" value="WH_DNA-bd_sf"/>
</dbReference>
<comment type="subcellular location">
    <subcellularLocation>
        <location evidence="1">Cytoplasm</location>
    </subcellularLocation>
</comment>
<dbReference type="InterPro" id="IPR055166">
    <property type="entry name" value="Transc_reg_Sar_Rot_HTH"/>
</dbReference>
<dbReference type="GO" id="GO:0006950">
    <property type="term" value="P:response to stress"/>
    <property type="evidence" value="ECO:0007669"/>
    <property type="project" value="TreeGrafter"/>
</dbReference>
<keyword evidence="8" id="KW-1185">Reference proteome</keyword>
<dbReference type="InterPro" id="IPR000835">
    <property type="entry name" value="HTH_MarR-typ"/>
</dbReference>
<evidence type="ECO:0000259" key="6">
    <source>
        <dbReference type="PROSITE" id="PS50995"/>
    </source>
</evidence>
<dbReference type="GO" id="GO:0005737">
    <property type="term" value="C:cytoplasm"/>
    <property type="evidence" value="ECO:0007669"/>
    <property type="project" value="UniProtKB-SubCell"/>
</dbReference>
<dbReference type="Pfam" id="PF22381">
    <property type="entry name" value="Staph_reg_Sar_Rot"/>
    <property type="match status" value="1"/>
</dbReference>
<proteinExistence type="predicted"/>
<accession>A0AA41X9G9</accession>
<sequence>MNTDEYLKLENQLCFAIYACSRELNRLYRPILDRFGITYPQYLTLLVLWEHSRLTVKEIGELLYLDSGTLTPMLKRMEAMELIKRTRAAEDERKVWIELTEKANALREEAVCVPQMCFPHYGLTPEGYTELLAQMQQILQNLQKETRSIK</sequence>
<dbReference type="PROSITE" id="PS50995">
    <property type="entry name" value="HTH_MARR_2"/>
    <property type="match status" value="1"/>
</dbReference>
<keyword evidence="4" id="KW-0238">DNA-binding</keyword>
<dbReference type="PANTHER" id="PTHR33164">
    <property type="entry name" value="TRANSCRIPTIONAL REGULATOR, MARR FAMILY"/>
    <property type="match status" value="1"/>
</dbReference>
<dbReference type="RefSeq" id="WP_254759541.1">
    <property type="nucleotide sequence ID" value="NZ_JANCLT010000007.1"/>
</dbReference>
<feature type="domain" description="HTH marR-type" evidence="6">
    <location>
        <begin position="10"/>
        <end position="144"/>
    </location>
</feature>
<keyword evidence="2" id="KW-0963">Cytoplasm</keyword>
<evidence type="ECO:0000313" key="7">
    <source>
        <dbReference type="EMBL" id="MCP8969618.1"/>
    </source>
</evidence>
<name>A0AA41X9G9_9BACI</name>
<organism evidence="7 8">
    <name type="scientific">Ectobacillus ponti</name>
    <dbReference type="NCBI Taxonomy" id="2961894"/>
    <lineage>
        <taxon>Bacteria</taxon>
        <taxon>Bacillati</taxon>
        <taxon>Bacillota</taxon>
        <taxon>Bacilli</taxon>
        <taxon>Bacillales</taxon>
        <taxon>Bacillaceae</taxon>
        <taxon>Ectobacillus</taxon>
    </lineage>
</organism>
<reference evidence="7" key="1">
    <citation type="submission" date="2022-07" db="EMBL/GenBank/DDBJ databases">
        <authorList>
            <person name="Li W.-J."/>
            <person name="Deng Q.-Q."/>
        </authorList>
    </citation>
    <scope>NUCLEOTIDE SEQUENCE</scope>
    <source>
        <strain evidence="7">SYSU M60031</strain>
    </source>
</reference>
<dbReference type="PANTHER" id="PTHR33164:SF5">
    <property type="entry name" value="ORGANIC HYDROPEROXIDE RESISTANCE TRANSCRIPTIONAL REGULATOR"/>
    <property type="match status" value="1"/>
</dbReference>